<dbReference type="GeneID" id="59350527"/>
<evidence type="ECO:0000313" key="2">
    <source>
        <dbReference type="Proteomes" id="UP000636479"/>
    </source>
</evidence>
<keyword evidence="2" id="KW-1185">Reference proteome</keyword>
<reference evidence="1" key="1">
    <citation type="submission" date="2020-05" db="EMBL/GenBank/DDBJ databases">
        <title>Mycena genomes resolve the evolution of fungal bioluminescence.</title>
        <authorList>
            <person name="Tsai I.J."/>
        </authorList>
    </citation>
    <scope>NUCLEOTIDE SEQUENCE</scope>
    <source>
        <strain evidence="1">171206Taipei</strain>
    </source>
</reference>
<dbReference type="AlphaFoldDB" id="A0A8H6S9B4"/>
<dbReference type="RefSeq" id="XP_037215843.1">
    <property type="nucleotide sequence ID" value="XM_037368011.1"/>
</dbReference>
<dbReference type="Proteomes" id="UP000636479">
    <property type="component" value="Unassembled WGS sequence"/>
</dbReference>
<organism evidence="1 2">
    <name type="scientific">Mycena indigotica</name>
    <dbReference type="NCBI Taxonomy" id="2126181"/>
    <lineage>
        <taxon>Eukaryota</taxon>
        <taxon>Fungi</taxon>
        <taxon>Dikarya</taxon>
        <taxon>Basidiomycota</taxon>
        <taxon>Agaricomycotina</taxon>
        <taxon>Agaricomycetes</taxon>
        <taxon>Agaricomycetidae</taxon>
        <taxon>Agaricales</taxon>
        <taxon>Marasmiineae</taxon>
        <taxon>Mycenaceae</taxon>
        <taxon>Mycena</taxon>
    </lineage>
</organism>
<accession>A0A8H6S9B4</accession>
<name>A0A8H6S9B4_9AGAR</name>
<comment type="caution">
    <text evidence="1">The sequence shown here is derived from an EMBL/GenBank/DDBJ whole genome shotgun (WGS) entry which is preliminary data.</text>
</comment>
<proteinExistence type="predicted"/>
<protein>
    <submittedName>
        <fullName evidence="1">Uncharacterized protein</fullName>
    </submittedName>
</protein>
<sequence length="196" mass="21566">MSIHNMYNPPPYNFSTAMAPPTPSATPVLPTLPFNASFAAVSSVELQRPSSATVEPPRKKRKVSEFANMTDADILAHRARDVEGWADDAILDKEFGHRASETWKHFTKQLAIENGKIVYKLRCRFSNPKHAKEYSIERGKMGQGSSNLGESVKKCGMTDGPAPQSQVFVCSIQRSSSSCHLCYSSCGLQAPLCLTR</sequence>
<evidence type="ECO:0000313" key="1">
    <source>
        <dbReference type="EMBL" id="KAF7293680.1"/>
    </source>
</evidence>
<gene>
    <name evidence="1" type="ORF">MIND_01148000</name>
</gene>
<dbReference type="OrthoDB" id="2794314at2759"/>
<dbReference type="EMBL" id="JACAZF010000010">
    <property type="protein sequence ID" value="KAF7293680.1"/>
    <property type="molecule type" value="Genomic_DNA"/>
</dbReference>